<dbReference type="AlphaFoldDB" id="A0A0F9QMI5"/>
<dbReference type="InterPro" id="IPR012495">
    <property type="entry name" value="TadE-like_dom"/>
</dbReference>
<keyword evidence="1" id="KW-0472">Membrane</keyword>
<sequence>MSPKQSGQALVEMIVVAPLIIAIAAGIMAIAMYLQAKTTTVAAARFAVWERSVWADPDHPWSGGDSSSLGGSESTVIRPDFDIFHAGLAYATTPSLRIRSDRNMAVVAASSGRDHKNPEVLSWGGSTQSGYKTFGGNVGAFVKGTREDSTRSAWEELSSRYSFDLTRDEQDVYLASDSLQDFGIEPLANRGLELPTDSVLSAEATLALPNVFHALWSLGWLDFNDANGDTELRISSTASLLTNSWAPKNEKVFIQKVHGLDIKPLADYITAANEAIGSGIKSRMGAQSDLLTWIPIFGDILLAKNPILDVSSVALPFTRVIPEVDAVKPEVNPLLCGDSYLC</sequence>
<feature type="domain" description="TadE-like" evidence="2">
    <location>
        <begin position="7"/>
        <end position="47"/>
    </location>
</feature>
<reference evidence="3" key="1">
    <citation type="journal article" date="2015" name="Nature">
        <title>Complex archaea that bridge the gap between prokaryotes and eukaryotes.</title>
        <authorList>
            <person name="Spang A."/>
            <person name="Saw J.H."/>
            <person name="Jorgensen S.L."/>
            <person name="Zaremba-Niedzwiedzka K."/>
            <person name="Martijn J."/>
            <person name="Lind A.E."/>
            <person name="van Eijk R."/>
            <person name="Schleper C."/>
            <person name="Guy L."/>
            <person name="Ettema T.J."/>
        </authorList>
    </citation>
    <scope>NUCLEOTIDE SEQUENCE</scope>
</reference>
<evidence type="ECO:0000313" key="3">
    <source>
        <dbReference type="EMBL" id="KKN45355.1"/>
    </source>
</evidence>
<dbReference type="EMBL" id="LAZR01001394">
    <property type="protein sequence ID" value="KKN45355.1"/>
    <property type="molecule type" value="Genomic_DNA"/>
</dbReference>
<dbReference type="Pfam" id="PF07811">
    <property type="entry name" value="TadE"/>
    <property type="match status" value="1"/>
</dbReference>
<protein>
    <recommendedName>
        <fullName evidence="2">TadE-like domain-containing protein</fullName>
    </recommendedName>
</protein>
<evidence type="ECO:0000256" key="1">
    <source>
        <dbReference type="SAM" id="Phobius"/>
    </source>
</evidence>
<name>A0A0F9QMI5_9ZZZZ</name>
<comment type="caution">
    <text evidence="3">The sequence shown here is derived from an EMBL/GenBank/DDBJ whole genome shotgun (WGS) entry which is preliminary data.</text>
</comment>
<evidence type="ECO:0000259" key="2">
    <source>
        <dbReference type="Pfam" id="PF07811"/>
    </source>
</evidence>
<feature type="transmembrane region" description="Helical" evidence="1">
    <location>
        <begin position="9"/>
        <end position="34"/>
    </location>
</feature>
<keyword evidence="1" id="KW-0812">Transmembrane</keyword>
<gene>
    <name evidence="3" type="ORF">LCGC14_0683840</name>
</gene>
<keyword evidence="1" id="KW-1133">Transmembrane helix</keyword>
<proteinExistence type="predicted"/>
<accession>A0A0F9QMI5</accession>
<organism evidence="3">
    <name type="scientific">marine sediment metagenome</name>
    <dbReference type="NCBI Taxonomy" id="412755"/>
    <lineage>
        <taxon>unclassified sequences</taxon>
        <taxon>metagenomes</taxon>
        <taxon>ecological metagenomes</taxon>
    </lineage>
</organism>